<dbReference type="Pfam" id="PF03466">
    <property type="entry name" value="LysR_substrate"/>
    <property type="match status" value="1"/>
</dbReference>
<evidence type="ECO:0000259" key="5">
    <source>
        <dbReference type="PROSITE" id="PS50931"/>
    </source>
</evidence>
<keyword evidence="3 6" id="KW-0238">DNA-binding</keyword>
<evidence type="ECO:0000313" key="6">
    <source>
        <dbReference type="EMBL" id="MET3643715.1"/>
    </source>
</evidence>
<dbReference type="SUPFAM" id="SSF53850">
    <property type="entry name" value="Periplasmic binding protein-like II"/>
    <property type="match status" value="1"/>
</dbReference>
<keyword evidence="4" id="KW-0804">Transcription</keyword>
<name>A0ABV2JK13_9STRE</name>
<reference evidence="6 7" key="1">
    <citation type="submission" date="2024-06" db="EMBL/GenBank/DDBJ databases">
        <title>Genomic Encyclopedia of Type Strains, Phase IV (KMG-IV): sequencing the most valuable type-strain genomes for metagenomic binning, comparative biology and taxonomic classification.</title>
        <authorList>
            <person name="Goeker M."/>
        </authorList>
    </citation>
    <scope>NUCLEOTIDE SEQUENCE [LARGE SCALE GENOMIC DNA]</scope>
    <source>
        <strain evidence="6 7">DSM 15349</strain>
    </source>
</reference>
<gene>
    <name evidence="6" type="ORF">ABID27_000332</name>
</gene>
<dbReference type="PRINTS" id="PR00039">
    <property type="entry name" value="HTHLYSR"/>
</dbReference>
<feature type="domain" description="HTH lysR-type" evidence="5">
    <location>
        <begin position="1"/>
        <end position="58"/>
    </location>
</feature>
<dbReference type="PANTHER" id="PTHR30126:SF64">
    <property type="entry name" value="HTH-TYPE TRANSCRIPTIONAL REGULATOR CITR"/>
    <property type="match status" value="1"/>
</dbReference>
<dbReference type="RefSeq" id="WP_354279787.1">
    <property type="nucleotide sequence ID" value="NZ_JBEPMK010000001.1"/>
</dbReference>
<evidence type="ECO:0000256" key="2">
    <source>
        <dbReference type="ARBA" id="ARBA00023015"/>
    </source>
</evidence>
<evidence type="ECO:0000313" key="7">
    <source>
        <dbReference type="Proteomes" id="UP001549055"/>
    </source>
</evidence>
<sequence length="291" mass="33625">MLRLLKTFKTVYEVKNFSQTADILFISQSTVSVQIKRLETELNTSLFIRNGRQNIIPTLQADLLYQTCIHILQDWEEVCLQIQDNTKYVQQCRIAVSHTFATELLPQLLPELYKNFPSISFSVDVMNSQDVFENIKNKNIQLGLIEKPLSDTSVRRHNLITDQLVIAGDVKNGPWLIREVDSGLRFYTAQYLDEEDIQLPRLEIGSNQVILALIRNGFGCSIVSESLCGGLPFRSLGKNYQRSFYLLESKQTNDITISFVQFIKKWFADYEVNRMDAKLLSDELKRQHFSL</sequence>
<dbReference type="EMBL" id="JBEPMK010000001">
    <property type="protein sequence ID" value="MET3643715.1"/>
    <property type="molecule type" value="Genomic_DNA"/>
</dbReference>
<comment type="similarity">
    <text evidence="1">Belongs to the LysR transcriptional regulatory family.</text>
</comment>
<dbReference type="InterPro" id="IPR000847">
    <property type="entry name" value="LysR_HTH_N"/>
</dbReference>
<keyword evidence="2" id="KW-0805">Transcription regulation</keyword>
<comment type="caution">
    <text evidence="6">The sequence shown here is derived from an EMBL/GenBank/DDBJ whole genome shotgun (WGS) entry which is preliminary data.</text>
</comment>
<accession>A0ABV2JK13</accession>
<dbReference type="InterPro" id="IPR036390">
    <property type="entry name" value="WH_DNA-bd_sf"/>
</dbReference>
<dbReference type="PROSITE" id="PS50931">
    <property type="entry name" value="HTH_LYSR"/>
    <property type="match status" value="1"/>
</dbReference>
<dbReference type="Gene3D" id="1.10.10.10">
    <property type="entry name" value="Winged helix-like DNA-binding domain superfamily/Winged helix DNA-binding domain"/>
    <property type="match status" value="1"/>
</dbReference>
<proteinExistence type="inferred from homology"/>
<evidence type="ECO:0000256" key="1">
    <source>
        <dbReference type="ARBA" id="ARBA00009437"/>
    </source>
</evidence>
<organism evidence="6 7">
    <name type="scientific">Streptococcus gallinaceus</name>
    <dbReference type="NCBI Taxonomy" id="165758"/>
    <lineage>
        <taxon>Bacteria</taxon>
        <taxon>Bacillati</taxon>
        <taxon>Bacillota</taxon>
        <taxon>Bacilli</taxon>
        <taxon>Lactobacillales</taxon>
        <taxon>Streptococcaceae</taxon>
        <taxon>Streptococcus</taxon>
    </lineage>
</organism>
<dbReference type="SUPFAM" id="SSF46785">
    <property type="entry name" value="Winged helix' DNA-binding domain"/>
    <property type="match status" value="1"/>
</dbReference>
<evidence type="ECO:0000256" key="4">
    <source>
        <dbReference type="ARBA" id="ARBA00023163"/>
    </source>
</evidence>
<keyword evidence="7" id="KW-1185">Reference proteome</keyword>
<dbReference type="Pfam" id="PF00126">
    <property type="entry name" value="HTH_1"/>
    <property type="match status" value="1"/>
</dbReference>
<dbReference type="GO" id="GO:0003677">
    <property type="term" value="F:DNA binding"/>
    <property type="evidence" value="ECO:0007669"/>
    <property type="project" value="UniProtKB-KW"/>
</dbReference>
<dbReference type="Proteomes" id="UP001549055">
    <property type="component" value="Unassembled WGS sequence"/>
</dbReference>
<dbReference type="InterPro" id="IPR005119">
    <property type="entry name" value="LysR_subst-bd"/>
</dbReference>
<dbReference type="InterPro" id="IPR036388">
    <property type="entry name" value="WH-like_DNA-bd_sf"/>
</dbReference>
<protein>
    <submittedName>
        <fullName evidence="6">DNA-binding transcriptional LysR family regulator</fullName>
    </submittedName>
</protein>
<dbReference type="Gene3D" id="3.40.190.290">
    <property type="match status" value="1"/>
</dbReference>
<dbReference type="PANTHER" id="PTHR30126">
    <property type="entry name" value="HTH-TYPE TRANSCRIPTIONAL REGULATOR"/>
    <property type="match status" value="1"/>
</dbReference>
<evidence type="ECO:0000256" key="3">
    <source>
        <dbReference type="ARBA" id="ARBA00023125"/>
    </source>
</evidence>